<comment type="subcellular location">
    <subcellularLocation>
        <location evidence="1">Secreted</location>
        <location evidence="1">Extracellular space</location>
    </subcellularLocation>
</comment>
<dbReference type="AlphaFoldDB" id="A0A815SEN8"/>
<evidence type="ECO:0000256" key="4">
    <source>
        <dbReference type="SAM" id="SignalP"/>
    </source>
</evidence>
<feature type="chain" id="PRO_5032632654" description="Hint domain-containing protein" evidence="4">
    <location>
        <begin position="16"/>
        <end position="303"/>
    </location>
</feature>
<dbReference type="InterPro" id="IPR001657">
    <property type="entry name" value="Hedgehog"/>
</dbReference>
<keyword evidence="3 4" id="KW-0732">Signal</keyword>
<keyword evidence="2" id="KW-0217">Developmental protein</keyword>
<protein>
    <recommendedName>
        <fullName evidence="5">Hint domain-containing protein</fullName>
    </recommendedName>
</protein>
<dbReference type="InterPro" id="IPR003587">
    <property type="entry name" value="Hint_dom_N"/>
</dbReference>
<dbReference type="PANTHER" id="PTHR46706:SF12">
    <property type="entry name" value="PROTEIN QUA-1-RELATED"/>
    <property type="match status" value="1"/>
</dbReference>
<name>A0A815SEN8_9BILA</name>
<dbReference type="EMBL" id="CAJNOW010006594">
    <property type="protein sequence ID" value="CAF1490958.1"/>
    <property type="molecule type" value="Genomic_DNA"/>
</dbReference>
<evidence type="ECO:0000259" key="5">
    <source>
        <dbReference type="SMART" id="SM00306"/>
    </source>
</evidence>
<evidence type="ECO:0000256" key="1">
    <source>
        <dbReference type="ARBA" id="ARBA00004239"/>
    </source>
</evidence>
<feature type="domain" description="Hint" evidence="5">
    <location>
        <begin position="92"/>
        <end position="200"/>
    </location>
</feature>
<dbReference type="CDD" id="cd00081">
    <property type="entry name" value="Hint"/>
    <property type="match status" value="1"/>
</dbReference>
<dbReference type="Proteomes" id="UP000663834">
    <property type="component" value="Unassembled WGS sequence"/>
</dbReference>
<dbReference type="SUPFAM" id="SSF51294">
    <property type="entry name" value="Hedgehog/intein (Hint) domain"/>
    <property type="match status" value="1"/>
</dbReference>
<dbReference type="GO" id="GO:0005576">
    <property type="term" value="C:extracellular region"/>
    <property type="evidence" value="ECO:0007669"/>
    <property type="project" value="UniProtKB-SubCell"/>
</dbReference>
<dbReference type="PANTHER" id="PTHR46706">
    <property type="entry name" value="PROTEIN QUA-1-RELATED"/>
    <property type="match status" value="1"/>
</dbReference>
<evidence type="ECO:0000313" key="6">
    <source>
        <dbReference type="EMBL" id="CAF1490958.1"/>
    </source>
</evidence>
<dbReference type="OrthoDB" id="5212at2759"/>
<dbReference type="InterPro" id="IPR052140">
    <property type="entry name" value="Dev_Signal_Hedgehog-like"/>
</dbReference>
<dbReference type="Pfam" id="PF01079">
    <property type="entry name" value="Hint"/>
    <property type="match status" value="1"/>
</dbReference>
<gene>
    <name evidence="6" type="ORF">KQP761_LOCUS14091</name>
</gene>
<dbReference type="InterPro" id="IPR001767">
    <property type="entry name" value="Hedgehog_Hint"/>
</dbReference>
<dbReference type="GO" id="GO:0016540">
    <property type="term" value="P:protein autoprocessing"/>
    <property type="evidence" value="ECO:0007669"/>
    <property type="project" value="InterPro"/>
</dbReference>
<dbReference type="GO" id="GO:0007267">
    <property type="term" value="P:cell-cell signaling"/>
    <property type="evidence" value="ECO:0007669"/>
    <property type="project" value="InterPro"/>
</dbReference>
<accession>A0A815SEN8</accession>
<dbReference type="InterPro" id="IPR036844">
    <property type="entry name" value="Hint_dom_sf"/>
</dbReference>
<organism evidence="6 7">
    <name type="scientific">Rotaria magnacalcarata</name>
    <dbReference type="NCBI Taxonomy" id="392030"/>
    <lineage>
        <taxon>Eukaryota</taxon>
        <taxon>Metazoa</taxon>
        <taxon>Spiralia</taxon>
        <taxon>Gnathifera</taxon>
        <taxon>Rotifera</taxon>
        <taxon>Eurotatoria</taxon>
        <taxon>Bdelloidea</taxon>
        <taxon>Philodinida</taxon>
        <taxon>Philodinidae</taxon>
        <taxon>Rotaria</taxon>
    </lineage>
</organism>
<comment type="caution">
    <text evidence="6">The sequence shown here is derived from an EMBL/GenBank/DDBJ whole genome shotgun (WGS) entry which is preliminary data.</text>
</comment>
<dbReference type="SMART" id="SM00306">
    <property type="entry name" value="HintN"/>
    <property type="match status" value="1"/>
</dbReference>
<dbReference type="Gene3D" id="2.170.16.10">
    <property type="entry name" value="Hedgehog/Intein (Hint) domain"/>
    <property type="match status" value="1"/>
</dbReference>
<evidence type="ECO:0000256" key="3">
    <source>
        <dbReference type="ARBA" id="ARBA00022729"/>
    </source>
</evidence>
<dbReference type="PRINTS" id="PR00632">
    <property type="entry name" value="SONICHHOG"/>
</dbReference>
<reference evidence="6" key="1">
    <citation type="submission" date="2021-02" db="EMBL/GenBank/DDBJ databases">
        <authorList>
            <person name="Nowell W R."/>
        </authorList>
    </citation>
    <scope>NUCLEOTIDE SEQUENCE</scope>
</reference>
<feature type="signal peptide" evidence="4">
    <location>
        <begin position="1"/>
        <end position="15"/>
    </location>
</feature>
<evidence type="ECO:0000313" key="7">
    <source>
        <dbReference type="Proteomes" id="UP000663834"/>
    </source>
</evidence>
<sequence length="303" mass="33689">MKYFHLFVLISLVYTGQNVPLNKSIWVVSNLTSSNFSYPTFLNRSARSCRPDPEPPDICEYTPCAGPAPPPPSHASTIFSFFSWIMDMLNCAPCFSADGLVQIAFSGGFKRIDQLKSGDHVLVTTGTPLNQIVESEIMMISHSSPDIAALFIIIETETGEKISLSGRHLIPISSSRDVQTVPSFIYAEHVTTNDYVYIRSTAVNGIALVKVRSLRTEVKMGFYSPITKDGTIIVNNITASVYASINNHQLAHVGIAPLRWYYTFLKFFSKTVEPFKSATNGELHWTHLLLLKLAETFAPQLFV</sequence>
<evidence type="ECO:0000256" key="2">
    <source>
        <dbReference type="ARBA" id="ARBA00022473"/>
    </source>
</evidence>
<proteinExistence type="predicted"/>